<evidence type="ECO:0000313" key="3">
    <source>
        <dbReference type="EMBL" id="VFJ59945.1"/>
    </source>
</evidence>
<organism evidence="3">
    <name type="scientific">Candidatus Kentrum sp. DK</name>
    <dbReference type="NCBI Taxonomy" id="2126562"/>
    <lineage>
        <taxon>Bacteria</taxon>
        <taxon>Pseudomonadati</taxon>
        <taxon>Pseudomonadota</taxon>
        <taxon>Gammaproteobacteria</taxon>
        <taxon>Candidatus Kentrum</taxon>
    </lineage>
</organism>
<keyword evidence="2" id="KW-0472">Membrane</keyword>
<dbReference type="AlphaFoldDB" id="A0A450T0V9"/>
<dbReference type="EMBL" id="CAADEY010000076">
    <property type="protein sequence ID" value="VFJ59945.1"/>
    <property type="molecule type" value="Genomic_DNA"/>
</dbReference>
<feature type="transmembrane region" description="Helical" evidence="2">
    <location>
        <begin position="26"/>
        <end position="48"/>
    </location>
</feature>
<evidence type="ECO:0000256" key="2">
    <source>
        <dbReference type="SAM" id="Phobius"/>
    </source>
</evidence>
<gene>
    <name evidence="3" type="ORF">BECKDK2373C_GA0170839_10769</name>
</gene>
<evidence type="ECO:0000256" key="1">
    <source>
        <dbReference type="SAM" id="MobiDB-lite"/>
    </source>
</evidence>
<sequence length="106" mass="11901">MIPKTGIKNKKWTDSSTEDAEKRKTALSVFSVYSVEILFLFGFCEFVFGLGSDSNIRAAVSIVEEELHIPLPPDTRRVRANVRVSIIPAEGKEPVHRAKDFPSRPK</sequence>
<proteinExistence type="predicted"/>
<keyword evidence="2" id="KW-0812">Transmembrane</keyword>
<reference evidence="3" key="1">
    <citation type="submission" date="2019-02" db="EMBL/GenBank/DDBJ databases">
        <authorList>
            <person name="Gruber-Vodicka R. H."/>
            <person name="Seah K. B. B."/>
        </authorList>
    </citation>
    <scope>NUCLEOTIDE SEQUENCE</scope>
    <source>
        <strain evidence="3">BECK_DK161</strain>
    </source>
</reference>
<name>A0A450T0V9_9GAMM</name>
<feature type="region of interest" description="Disordered" evidence="1">
    <location>
        <begin position="1"/>
        <end position="20"/>
    </location>
</feature>
<keyword evidence="2" id="KW-1133">Transmembrane helix</keyword>
<accession>A0A450T0V9</accession>
<protein>
    <submittedName>
        <fullName evidence="3">Uncharacterized protein</fullName>
    </submittedName>
</protein>